<dbReference type="OrthoDB" id="5173551at2"/>
<dbReference type="InterPro" id="IPR018391">
    <property type="entry name" value="PQQ_b-propeller_rpt"/>
</dbReference>
<dbReference type="InterPro" id="IPR002372">
    <property type="entry name" value="PQQ_rpt_dom"/>
</dbReference>
<reference evidence="4 5" key="1">
    <citation type="submission" date="2018-09" db="EMBL/GenBank/DDBJ databases">
        <title>Discovery and Ecogenomic Context for Candidatus Cryosericales, a Global Caldiserica Order Active in Thawing Permafrost.</title>
        <authorList>
            <person name="Martinez M.A."/>
            <person name="Woodcroft B.J."/>
            <person name="Ignacio Espinoza J.C."/>
            <person name="Zayed A."/>
            <person name="Singleton C.M."/>
            <person name="Boyd J."/>
            <person name="Li Y.-F."/>
            <person name="Purvine S."/>
            <person name="Maughan H."/>
            <person name="Hodgkins S.B."/>
            <person name="Anderson D."/>
            <person name="Sederholm M."/>
            <person name="Temperton B."/>
            <person name="Saleska S.R."/>
            <person name="Tyson G.W."/>
            <person name="Rich V.I."/>
        </authorList>
    </citation>
    <scope>NUCLEOTIDE SEQUENCE [LARGE SCALE GENOMIC DNA]</scope>
    <source>
        <strain evidence="3 5">SMC5</strain>
        <strain evidence="2 4">SMC6</strain>
    </source>
</reference>
<evidence type="ECO:0000313" key="5">
    <source>
        <dbReference type="Proteomes" id="UP000266489"/>
    </source>
</evidence>
<comment type="caution">
    <text evidence="2">The sequence shown here is derived from an EMBL/GenBank/DDBJ whole genome shotgun (WGS) entry which is preliminary data.</text>
</comment>
<gene>
    <name evidence="3" type="ORF">SMC5_03675</name>
    <name evidence="2" type="ORF">SMC6_03250</name>
</gene>
<dbReference type="AlphaFoldDB" id="A0A398DCU8"/>
<dbReference type="EMBL" id="QXIT01000061">
    <property type="protein sequence ID" value="RIE08964.1"/>
    <property type="molecule type" value="Genomic_DNA"/>
</dbReference>
<dbReference type="RefSeq" id="WP_119119643.1">
    <property type="nucleotide sequence ID" value="NZ_QXIT01000061.1"/>
</dbReference>
<feature type="domain" description="Pyrrolo-quinoline quinone repeat" evidence="1">
    <location>
        <begin position="247"/>
        <end position="392"/>
    </location>
</feature>
<accession>A0A398DCU8</accession>
<evidence type="ECO:0000259" key="1">
    <source>
        <dbReference type="Pfam" id="PF13360"/>
    </source>
</evidence>
<organism evidence="2 4">
    <name type="scientific">Candidatus Cryosericum odellii</name>
    <dbReference type="NCBI Taxonomy" id="2290917"/>
    <lineage>
        <taxon>Bacteria</taxon>
        <taxon>Pseudomonadati</taxon>
        <taxon>Caldisericota/Cryosericota group</taxon>
        <taxon>Candidatus Cryosericota</taxon>
        <taxon>Candidatus Cryosericia</taxon>
        <taxon>Candidatus Cryosericales</taxon>
        <taxon>Candidatus Cryosericaceae</taxon>
        <taxon>Candidatus Cryosericum</taxon>
    </lineage>
</organism>
<protein>
    <recommendedName>
        <fullName evidence="1">Pyrrolo-quinoline quinone repeat domain-containing protein</fullName>
    </recommendedName>
</protein>
<dbReference type="PANTHER" id="PTHR34512:SF30">
    <property type="entry name" value="OUTER MEMBRANE PROTEIN ASSEMBLY FACTOR BAMB"/>
    <property type="match status" value="1"/>
</dbReference>
<evidence type="ECO:0000313" key="3">
    <source>
        <dbReference type="EMBL" id="RIE12520.1"/>
    </source>
</evidence>
<dbReference type="InterPro" id="IPR011047">
    <property type="entry name" value="Quinoprotein_ADH-like_sf"/>
</dbReference>
<keyword evidence="4" id="KW-1185">Reference proteome</keyword>
<dbReference type="Pfam" id="PF13360">
    <property type="entry name" value="PQQ_2"/>
    <property type="match status" value="2"/>
</dbReference>
<dbReference type="Gene3D" id="2.40.128.630">
    <property type="match status" value="1"/>
</dbReference>
<dbReference type="SMART" id="SM00564">
    <property type="entry name" value="PQQ"/>
    <property type="match status" value="4"/>
</dbReference>
<evidence type="ECO:0000313" key="4">
    <source>
        <dbReference type="Proteomes" id="UP000266260"/>
    </source>
</evidence>
<dbReference type="PANTHER" id="PTHR34512">
    <property type="entry name" value="CELL SURFACE PROTEIN"/>
    <property type="match status" value="1"/>
</dbReference>
<dbReference type="InterPro" id="IPR015943">
    <property type="entry name" value="WD40/YVTN_repeat-like_dom_sf"/>
</dbReference>
<dbReference type="Gene3D" id="2.130.10.10">
    <property type="entry name" value="YVTN repeat-like/Quinoprotein amine dehydrogenase"/>
    <property type="match status" value="1"/>
</dbReference>
<proteinExistence type="predicted"/>
<feature type="domain" description="Pyrrolo-quinoline quinone repeat" evidence="1">
    <location>
        <begin position="96"/>
        <end position="193"/>
    </location>
</feature>
<name>A0A398DCU8_9BACT</name>
<dbReference type="Proteomes" id="UP000266489">
    <property type="component" value="Unassembled WGS sequence"/>
</dbReference>
<sequence>MYWKRHILNVIAATLATGLLVSSWGCTGSPASGGQQVVQVGDVATREVTGLWAVAGMTSLPSDITKLFAWSGNDDIFDPRNSSFPYGSPVQDATGTIFIPDSGVTALNSDGTQLWHATVGDGVEGPIVVAGALVYVVAGEMNLDNPGDQQDRLWCLEAASGRVVWKTEPIGHSAGVASGTMPVIAGGKVFLPVSELTETDMLKYGAWTLPQLRGKTYIGMWNATSGKFLGKTIPEQWDALLAYATATCSDGKTVFFAGPAARNGREEPLVQAVDVRSGKALWSRSVLSTMTSGYVALALAGDTLIFQTNVTTVSSGPDGHQVREENLYAMALSATTGAMLWEQELPANSLPSGQSARMAVVGRTAYMPTRSGEIVAVDVDTGHRVWEKQLPGVTLHDFDESTQKARDVQWNDSFRLATTPDVLYVVSQTNGMVRALRLTDGATLWERDAKLVDGIWPVEKGLLVLRTPYDDVSGQKGQTRLELWH</sequence>
<dbReference type="SUPFAM" id="SSF50998">
    <property type="entry name" value="Quinoprotein alcohol dehydrogenase-like"/>
    <property type="match status" value="1"/>
</dbReference>
<dbReference type="Proteomes" id="UP000266260">
    <property type="component" value="Unassembled WGS sequence"/>
</dbReference>
<dbReference type="EMBL" id="QXIU01000092">
    <property type="protein sequence ID" value="RIE12520.1"/>
    <property type="molecule type" value="Genomic_DNA"/>
</dbReference>
<evidence type="ECO:0000313" key="2">
    <source>
        <dbReference type="EMBL" id="RIE08964.1"/>
    </source>
</evidence>
<accession>A0A398DCU2</accession>